<keyword evidence="1" id="KW-1133">Transmembrane helix</keyword>
<organism evidence="2 3">
    <name type="scientific">Alkalihalobacillus alcalophilus ATCC 27647 = CGMCC 1.3604</name>
    <dbReference type="NCBI Taxonomy" id="1218173"/>
    <lineage>
        <taxon>Bacteria</taxon>
        <taxon>Bacillati</taxon>
        <taxon>Bacillota</taxon>
        <taxon>Bacilli</taxon>
        <taxon>Bacillales</taxon>
        <taxon>Bacillaceae</taxon>
        <taxon>Alkalihalobacillus</taxon>
    </lineage>
</organism>
<dbReference type="OrthoDB" id="2382012at2"/>
<reference evidence="2 3" key="1">
    <citation type="journal article" date="2014" name="Genome Announc.">
        <title>Draft Genome Sequence of Bacillus alcalophilus AV1934, a Classic Alkaliphile Isolated from Human Feces in 1934.</title>
        <authorList>
            <person name="Attie O."/>
            <person name="Jayaprakash A."/>
            <person name="Shah H."/>
            <person name="Paulsen I.T."/>
            <person name="Morino M."/>
            <person name="Takahashi Y."/>
            <person name="Narumi I."/>
            <person name="Sachidanandam R."/>
            <person name="Satoh K."/>
            <person name="Ito M."/>
            <person name="Krulwich T.A."/>
        </authorList>
    </citation>
    <scope>NUCLEOTIDE SEQUENCE [LARGE SCALE GENOMIC DNA]</scope>
    <source>
        <strain evidence="2 3">AV1934</strain>
    </source>
</reference>
<gene>
    <name evidence="2" type="ORF">BALCAV_0212840</name>
</gene>
<keyword evidence="1" id="KW-0472">Membrane</keyword>
<dbReference type="eggNOG" id="ENOG5032Z5S">
    <property type="taxonomic scope" value="Bacteria"/>
</dbReference>
<name>A0A094WGT7_ALKAL</name>
<accession>A0A094WGT7</accession>
<evidence type="ECO:0000313" key="3">
    <source>
        <dbReference type="Proteomes" id="UP000002754"/>
    </source>
</evidence>
<feature type="transmembrane region" description="Helical" evidence="1">
    <location>
        <begin position="65"/>
        <end position="85"/>
    </location>
</feature>
<protein>
    <submittedName>
        <fullName evidence="2">Transposase</fullName>
    </submittedName>
</protein>
<comment type="caution">
    <text evidence="2">The sequence shown here is derived from an EMBL/GenBank/DDBJ whole genome shotgun (WGS) entry which is preliminary data.</text>
</comment>
<evidence type="ECO:0000313" key="2">
    <source>
        <dbReference type="EMBL" id="KGA96979.1"/>
    </source>
</evidence>
<proteinExistence type="predicted"/>
<dbReference type="STRING" id="1218173.BALCAV_0212840"/>
<dbReference type="AlphaFoldDB" id="A0A094WGT7"/>
<evidence type="ECO:0000256" key="1">
    <source>
        <dbReference type="SAM" id="Phobius"/>
    </source>
</evidence>
<feature type="transmembrane region" description="Helical" evidence="1">
    <location>
        <begin position="28"/>
        <end position="53"/>
    </location>
</feature>
<dbReference type="EMBL" id="ALPT02000040">
    <property type="protein sequence ID" value="KGA96979.1"/>
    <property type="molecule type" value="Genomic_DNA"/>
</dbReference>
<sequence length="95" mass="11072">MKVLIVLSSLFLPLFMYFSQKWWMKLRLLFNLLAIVSALIFGNIASLSIHTILKDHTVFMTNIHSLFLNPFFLIFGGYLGVYILYRLLIITIEEA</sequence>
<keyword evidence="1" id="KW-0812">Transmembrane</keyword>
<dbReference type="Proteomes" id="UP000002754">
    <property type="component" value="Unassembled WGS sequence"/>
</dbReference>
<keyword evidence="3" id="KW-1185">Reference proteome</keyword>